<feature type="domain" description="FAD-binding FR-type" evidence="3">
    <location>
        <begin position="85"/>
        <end position="186"/>
    </location>
</feature>
<dbReference type="CDD" id="cd06194">
    <property type="entry name" value="FNR_N-term_Iron_sulfur_binding"/>
    <property type="match status" value="1"/>
</dbReference>
<dbReference type="RefSeq" id="WP_406855854.1">
    <property type="nucleotide sequence ID" value="NZ_CP157484.1"/>
</dbReference>
<evidence type="ECO:0000259" key="3">
    <source>
        <dbReference type="PROSITE" id="PS51384"/>
    </source>
</evidence>
<dbReference type="Pfam" id="PF00111">
    <property type="entry name" value="Fer2"/>
    <property type="match status" value="1"/>
</dbReference>
<dbReference type="InterPro" id="IPR001433">
    <property type="entry name" value="OxRdtase_FAD/NAD-bd"/>
</dbReference>
<evidence type="ECO:0000313" key="4">
    <source>
        <dbReference type="EMBL" id="XBO39016.1"/>
    </source>
</evidence>
<dbReference type="CDD" id="cd00207">
    <property type="entry name" value="fer2"/>
    <property type="match status" value="1"/>
</dbReference>
<dbReference type="EMBL" id="CP157484">
    <property type="protein sequence ID" value="XBO39016.1"/>
    <property type="molecule type" value="Genomic_DNA"/>
</dbReference>
<dbReference type="SUPFAM" id="SSF54292">
    <property type="entry name" value="2Fe-2S ferredoxin-like"/>
    <property type="match status" value="1"/>
</dbReference>
<dbReference type="SUPFAM" id="SSF52343">
    <property type="entry name" value="Ferredoxin reductase-like, C-terminal NADP-linked domain"/>
    <property type="match status" value="1"/>
</dbReference>
<dbReference type="SUPFAM" id="SSF63380">
    <property type="entry name" value="Riboflavin synthase domain-like"/>
    <property type="match status" value="1"/>
</dbReference>
<dbReference type="InterPro" id="IPR039261">
    <property type="entry name" value="FNR_nucleotide-bd"/>
</dbReference>
<dbReference type="InterPro" id="IPR017927">
    <property type="entry name" value="FAD-bd_FR_type"/>
</dbReference>
<dbReference type="PROSITE" id="PS51085">
    <property type="entry name" value="2FE2S_FER_2"/>
    <property type="match status" value="1"/>
</dbReference>
<dbReference type="InterPro" id="IPR012675">
    <property type="entry name" value="Beta-grasp_dom_sf"/>
</dbReference>
<gene>
    <name evidence="4" type="ORF">ABEG18_25610</name>
</gene>
<dbReference type="InterPro" id="IPR008333">
    <property type="entry name" value="Cbr1-like_FAD-bd_dom"/>
</dbReference>
<evidence type="ECO:0000256" key="1">
    <source>
        <dbReference type="SAM" id="MobiDB-lite"/>
    </source>
</evidence>
<dbReference type="GO" id="GO:0051536">
    <property type="term" value="F:iron-sulfur cluster binding"/>
    <property type="evidence" value="ECO:0007669"/>
    <property type="project" value="InterPro"/>
</dbReference>
<sequence>MSSKCQLTINGKSVSALVGATVLDAALAARIAMPHDCCTGQCDSCRVTVEGGVDDHGTREGATVLGCQATLTGHASITFEEAPAVGARMASVSSIRPLSPDIDEVTLELNSPLRYLPGQYVKLSFKGLPERDYSPTLGLGGEADVNRLYFHVRRYPMGRFSSAIGQAIKVGSRLKVRGPYGHAWLRQGTGPLVLVASGTGFAPIWSIAVAARLGQPDRPITVIAGARDPADLYMRQAFAWLSARGVRYLTLTTSGGPAFADMRAGRPTDALPALGPDHTVYAAGAPAMVAAVKRIAQDAGAVCYADPFVMNETPASLTQKLGRFFQMTNWGSRSGEPGAAATPRPLRSGTI</sequence>
<proteinExistence type="predicted"/>
<feature type="domain" description="2Fe-2S ferredoxin-type" evidence="2">
    <location>
        <begin position="3"/>
        <end position="83"/>
    </location>
</feature>
<dbReference type="InterPro" id="IPR050415">
    <property type="entry name" value="MRET"/>
</dbReference>
<organism evidence="4">
    <name type="scientific">Alsobacter sp. KACC 23698</name>
    <dbReference type="NCBI Taxonomy" id="3149229"/>
    <lineage>
        <taxon>Bacteria</taxon>
        <taxon>Pseudomonadati</taxon>
        <taxon>Pseudomonadota</taxon>
        <taxon>Alphaproteobacteria</taxon>
        <taxon>Hyphomicrobiales</taxon>
        <taxon>Alsobacteraceae</taxon>
        <taxon>Alsobacter</taxon>
    </lineage>
</organism>
<dbReference type="InterPro" id="IPR017938">
    <property type="entry name" value="Riboflavin_synthase-like_b-brl"/>
</dbReference>
<reference evidence="4" key="1">
    <citation type="submission" date="2024-05" db="EMBL/GenBank/DDBJ databases">
        <authorList>
            <person name="Kim S."/>
            <person name="Heo J."/>
            <person name="Choi H."/>
            <person name="Choi Y."/>
            <person name="Kwon S.-W."/>
            <person name="Kim Y."/>
        </authorList>
    </citation>
    <scope>NUCLEOTIDE SEQUENCE</scope>
    <source>
        <strain evidence="4">KACC 23698</strain>
    </source>
</reference>
<dbReference type="Pfam" id="PF00970">
    <property type="entry name" value="FAD_binding_6"/>
    <property type="match status" value="1"/>
</dbReference>
<dbReference type="Gene3D" id="2.40.30.10">
    <property type="entry name" value="Translation factors"/>
    <property type="match status" value="1"/>
</dbReference>
<accession>A0AAU7JF89</accession>
<dbReference type="Pfam" id="PF00175">
    <property type="entry name" value="NAD_binding_1"/>
    <property type="match status" value="1"/>
</dbReference>
<dbReference type="PRINTS" id="PR00410">
    <property type="entry name" value="PHEHYDRXLASE"/>
</dbReference>
<dbReference type="Gene3D" id="3.10.20.30">
    <property type="match status" value="1"/>
</dbReference>
<feature type="region of interest" description="Disordered" evidence="1">
    <location>
        <begin position="332"/>
        <end position="351"/>
    </location>
</feature>
<dbReference type="Gene3D" id="3.40.50.80">
    <property type="entry name" value="Nucleotide-binding domain of ferredoxin-NADP reductase (FNR) module"/>
    <property type="match status" value="1"/>
</dbReference>
<name>A0AAU7JF89_9HYPH</name>
<evidence type="ECO:0000259" key="2">
    <source>
        <dbReference type="PROSITE" id="PS51085"/>
    </source>
</evidence>
<dbReference type="AlphaFoldDB" id="A0AAU7JF89"/>
<dbReference type="PROSITE" id="PS51384">
    <property type="entry name" value="FAD_FR"/>
    <property type="match status" value="1"/>
</dbReference>
<protein>
    <submittedName>
        <fullName evidence="4">FAD-binding oxidoreductase</fullName>
    </submittedName>
</protein>
<dbReference type="GO" id="GO:0016491">
    <property type="term" value="F:oxidoreductase activity"/>
    <property type="evidence" value="ECO:0007669"/>
    <property type="project" value="InterPro"/>
</dbReference>
<dbReference type="InterPro" id="IPR036010">
    <property type="entry name" value="2Fe-2S_ferredoxin-like_sf"/>
</dbReference>
<dbReference type="PANTHER" id="PTHR47354:SF5">
    <property type="entry name" value="PROTEIN RFBI"/>
    <property type="match status" value="1"/>
</dbReference>
<dbReference type="InterPro" id="IPR001041">
    <property type="entry name" value="2Fe-2S_ferredoxin-type"/>
</dbReference>
<dbReference type="PANTHER" id="PTHR47354">
    <property type="entry name" value="NADH OXIDOREDUCTASE HCR"/>
    <property type="match status" value="1"/>
</dbReference>